<protein>
    <recommendedName>
        <fullName evidence="3">Type 4 fimbrial biogenesis protein PilX N-terminal domain-containing protein</fullName>
    </recommendedName>
</protein>
<dbReference type="Proteomes" id="UP000662678">
    <property type="component" value="Unassembled WGS sequence"/>
</dbReference>
<organism evidence="1 2">
    <name type="scientific">Vogesella fluminis</name>
    <dbReference type="NCBI Taxonomy" id="1069161"/>
    <lineage>
        <taxon>Bacteria</taxon>
        <taxon>Pseudomonadati</taxon>
        <taxon>Pseudomonadota</taxon>
        <taxon>Betaproteobacteria</taxon>
        <taxon>Neisseriales</taxon>
        <taxon>Chromobacteriaceae</taxon>
        <taxon>Vogesella</taxon>
    </lineage>
</organism>
<accession>A0ABQ3HD28</accession>
<proteinExistence type="predicted"/>
<name>A0ABQ3HD28_9NEIS</name>
<sequence length="361" mass="37569">MATLAMALLVLFLSSLMVFQSSSAMLFEIKAGSNRISQARAMEAARGGIETTLAWLSSGAVRPGALVHAGNWDDGQANGSLLDTNIASQRIGDISVDISLWQIASGPGHTMLEIRAITGNDIPVGIRQRVMLTMPPNLAGMAPIVVAGSLGDCGKKKSCITGNPSESAGDSGVAIMTSASAASNQPGHLSVTGQIQGNAFSGSAWNFVFPDTSKEQMRLESEAQAAAELAAQQAGTSYQRTVYYFDASNIGDIGSQNWHRNVGSPSQPAILVFDSGAGCPKMNGGVVIHGLVYYADSCSKNGWGGATLTGTLAIEGDLTDITANTKFTGWPNMGNPSFGSLPGLPGAEYTIARKTASWRDF</sequence>
<dbReference type="EMBL" id="BMYP01000028">
    <property type="protein sequence ID" value="GHD79063.1"/>
    <property type="molecule type" value="Genomic_DNA"/>
</dbReference>
<keyword evidence="2" id="KW-1185">Reference proteome</keyword>
<evidence type="ECO:0008006" key="3">
    <source>
        <dbReference type="Google" id="ProtNLM"/>
    </source>
</evidence>
<reference evidence="2" key="1">
    <citation type="journal article" date="2019" name="Int. J. Syst. Evol. Microbiol.">
        <title>The Global Catalogue of Microorganisms (GCM) 10K type strain sequencing project: providing services to taxonomists for standard genome sequencing and annotation.</title>
        <authorList>
            <consortium name="The Broad Institute Genomics Platform"/>
            <consortium name="The Broad Institute Genome Sequencing Center for Infectious Disease"/>
            <person name="Wu L."/>
            <person name="Ma J."/>
        </authorList>
    </citation>
    <scope>NUCLEOTIDE SEQUENCE [LARGE SCALE GENOMIC DNA]</scope>
    <source>
        <strain evidence="2">KCTC 23713</strain>
    </source>
</reference>
<evidence type="ECO:0000313" key="2">
    <source>
        <dbReference type="Proteomes" id="UP000662678"/>
    </source>
</evidence>
<comment type="caution">
    <text evidence="1">The sequence shown here is derived from an EMBL/GenBank/DDBJ whole genome shotgun (WGS) entry which is preliminary data.</text>
</comment>
<dbReference type="RefSeq" id="WP_189353698.1">
    <property type="nucleotide sequence ID" value="NZ_BMYP01000028.1"/>
</dbReference>
<evidence type="ECO:0000313" key="1">
    <source>
        <dbReference type="EMBL" id="GHD79063.1"/>
    </source>
</evidence>
<gene>
    <name evidence="1" type="ORF">GCM10011419_21950</name>
</gene>